<dbReference type="GO" id="GO:0016020">
    <property type="term" value="C:membrane"/>
    <property type="evidence" value="ECO:0007669"/>
    <property type="project" value="InterPro"/>
</dbReference>
<dbReference type="AlphaFoldDB" id="A0A7Z3C8N7"/>
<evidence type="ECO:0000256" key="5">
    <source>
        <dbReference type="ARBA" id="ARBA00023034"/>
    </source>
</evidence>
<dbReference type="EMBL" id="CP027561">
    <property type="protein sequence ID" value="QJP96826.1"/>
    <property type="molecule type" value="Genomic_DNA"/>
</dbReference>
<evidence type="ECO:0000256" key="2">
    <source>
        <dbReference type="ARBA" id="ARBA00022679"/>
    </source>
</evidence>
<evidence type="ECO:0000256" key="6">
    <source>
        <dbReference type="ARBA" id="ARBA00023136"/>
    </source>
</evidence>
<keyword evidence="5" id="KW-0333">Golgi apparatus</keyword>
<evidence type="ECO:0000256" key="1">
    <source>
        <dbReference type="ARBA" id="ARBA00004323"/>
    </source>
</evidence>
<accession>A0A7Z3C8N7</accession>
<keyword evidence="4" id="KW-1133">Transmembrane helix</keyword>
<feature type="region of interest" description="Disordered" evidence="9">
    <location>
        <begin position="483"/>
        <end position="502"/>
    </location>
</feature>
<evidence type="ECO:0000256" key="9">
    <source>
        <dbReference type="SAM" id="MobiDB-lite"/>
    </source>
</evidence>
<dbReference type="Proteomes" id="UP000501669">
    <property type="component" value="Chromosome"/>
</dbReference>
<keyword evidence="7" id="KW-0325">Glycoprotein</keyword>
<dbReference type="InterPro" id="IPR018011">
    <property type="entry name" value="Carb_sulfotrans_8-10"/>
</dbReference>
<keyword evidence="8" id="KW-0175">Coiled coil</keyword>
<evidence type="ECO:0000256" key="3">
    <source>
        <dbReference type="ARBA" id="ARBA00022692"/>
    </source>
</evidence>
<feature type="coiled-coil region" evidence="8">
    <location>
        <begin position="358"/>
        <end position="434"/>
    </location>
</feature>
<evidence type="ECO:0000256" key="8">
    <source>
        <dbReference type="SAM" id="Coils"/>
    </source>
</evidence>
<sequence length="564" mass="65575">MTSSDHQRLLDYFSWNSCVSDERKLLYIATPKVACTSLKWWFAELEGVAEAVKQLKISSETDPELVIHDTLLAVAPQLLVRSPEQLERARAEGYFSFALVRNPYKRIFSAWQSKILLREPLQVEPYEGQAFVDFPVETMSDVTASFECFLEFLFANERNDFKDAHWTPQYDLLQPDIFSYSAVSKIEDTAALNAALRSHLGDGYISPFSKARANESLIPYLPQFISPRSKAVIDELYAKDFEFYNYSTSIPPAKEAFSQEQLTVALKGIELLRGRHQRIGEMRRYFIEQISGLLKDKEWLAEQRLTWMDFGKSKEDQLFALQAAFSEQAGQVEADRSQQLRIELERSKAETEFSKKELDQSRIELDELKFVIEQARDERERTKAEYEQARVEHERTKVEYEQARAEHERTKVVCEQAKAELENLRTDFLQLKLLHEQAQVDHEQTKAEHEQTKVAHEQTRGELAQLRTDFSQLKSLLDQSQVDHGHTKGEHERTKVAHEQTKAESAQLRADLERSRLEVASLVSEREAFALKHKRYLTSYKYIDAKIVARLRRTVHIMKRRKGD</sequence>
<organism evidence="10 11">
    <name type="scientific">Pseudomonas fluorescens</name>
    <dbReference type="NCBI Taxonomy" id="294"/>
    <lineage>
        <taxon>Bacteria</taxon>
        <taxon>Pseudomonadati</taxon>
        <taxon>Pseudomonadota</taxon>
        <taxon>Gammaproteobacteria</taxon>
        <taxon>Pseudomonadales</taxon>
        <taxon>Pseudomonadaceae</taxon>
        <taxon>Pseudomonas</taxon>
    </lineage>
</organism>
<evidence type="ECO:0000313" key="10">
    <source>
        <dbReference type="EMBL" id="QJP96826.1"/>
    </source>
</evidence>
<protein>
    <submittedName>
        <fullName evidence="10">Sulfotransferase</fullName>
    </submittedName>
</protein>
<evidence type="ECO:0000256" key="4">
    <source>
        <dbReference type="ARBA" id="ARBA00022989"/>
    </source>
</evidence>
<dbReference type="Pfam" id="PF03567">
    <property type="entry name" value="Sulfotransfer_2"/>
    <property type="match status" value="1"/>
</dbReference>
<proteinExistence type="predicted"/>
<keyword evidence="3" id="KW-0812">Transmembrane</keyword>
<evidence type="ECO:0000313" key="11">
    <source>
        <dbReference type="Proteomes" id="UP000501669"/>
    </source>
</evidence>
<dbReference type="PANTHER" id="PTHR12137:SF54">
    <property type="entry name" value="CARBOHYDRATE SULFOTRANSFERASE"/>
    <property type="match status" value="1"/>
</dbReference>
<gene>
    <name evidence="10" type="ORF">C6Y56_20450</name>
</gene>
<reference evidence="10 11" key="1">
    <citation type="submission" date="2018-03" db="EMBL/GenBank/DDBJ databases">
        <title>Complete genome sequence of Pseudomonas fluorescens sp. G7.</title>
        <authorList>
            <person name="Gao C.-H."/>
            <person name="Li Z."/>
            <person name="Cai P."/>
        </authorList>
    </citation>
    <scope>NUCLEOTIDE SEQUENCE [LARGE SCALE GENOMIC DNA]</scope>
    <source>
        <strain evidence="10 11">G7</strain>
    </source>
</reference>
<dbReference type="GO" id="GO:0016051">
    <property type="term" value="P:carbohydrate biosynthetic process"/>
    <property type="evidence" value="ECO:0007669"/>
    <property type="project" value="InterPro"/>
</dbReference>
<dbReference type="RefSeq" id="WP_169431366.1">
    <property type="nucleotide sequence ID" value="NZ_CP027561.1"/>
</dbReference>
<name>A0A7Z3C8N7_PSEFL</name>
<dbReference type="GO" id="GO:0008146">
    <property type="term" value="F:sulfotransferase activity"/>
    <property type="evidence" value="ECO:0007669"/>
    <property type="project" value="InterPro"/>
</dbReference>
<comment type="subcellular location">
    <subcellularLocation>
        <location evidence="1">Golgi apparatus membrane</location>
        <topology evidence="1">Single-pass type II membrane protein</topology>
    </subcellularLocation>
</comment>
<keyword evidence="6" id="KW-0472">Membrane</keyword>
<keyword evidence="2 10" id="KW-0808">Transferase</keyword>
<dbReference type="PANTHER" id="PTHR12137">
    <property type="entry name" value="CARBOHYDRATE SULFOTRANSFERASE"/>
    <property type="match status" value="1"/>
</dbReference>
<dbReference type="InterPro" id="IPR005331">
    <property type="entry name" value="Sulfotransferase"/>
</dbReference>
<evidence type="ECO:0000256" key="7">
    <source>
        <dbReference type="ARBA" id="ARBA00023180"/>
    </source>
</evidence>